<dbReference type="Pfam" id="PF01992">
    <property type="entry name" value="vATP-synt_AC39"/>
    <property type="match status" value="1"/>
</dbReference>
<dbReference type="InterPro" id="IPR035067">
    <property type="entry name" value="V-type_ATPase_csu/dsu"/>
</dbReference>
<dbReference type="PANTHER" id="PTHR38682">
    <property type="entry name" value="V-TYPE ATP SYNTHASE SUBUNIT C"/>
    <property type="match status" value="1"/>
</dbReference>
<gene>
    <name evidence="4" type="ORF">BWX42_01490</name>
    <name evidence="5" type="ORF">FNV33_03550</name>
</gene>
<evidence type="ECO:0000313" key="5">
    <source>
        <dbReference type="EMBL" id="QDO91170.1"/>
    </source>
</evidence>
<dbReference type="PANTHER" id="PTHR38682:SF1">
    <property type="entry name" value="V-TYPE ATP SYNTHASE SUBUNIT C"/>
    <property type="match status" value="1"/>
</dbReference>
<protein>
    <submittedName>
        <fullName evidence="5">V-type ATPase subunit</fullName>
    </submittedName>
</protein>
<dbReference type="Proteomes" id="UP000315953">
    <property type="component" value="Chromosome"/>
</dbReference>
<dbReference type="Proteomes" id="UP000190409">
    <property type="component" value="Unassembled WGS sequence"/>
</dbReference>
<name>A0A1S8KLS4_9LACT</name>
<dbReference type="EMBL" id="MUYF01000003">
    <property type="protein sequence ID" value="OOL80632.1"/>
    <property type="molecule type" value="Genomic_DNA"/>
</dbReference>
<dbReference type="KEGG" id="dpm:FNV33_03550"/>
<dbReference type="GO" id="GO:0046961">
    <property type="term" value="F:proton-transporting ATPase activity, rotational mechanism"/>
    <property type="evidence" value="ECO:0007669"/>
    <property type="project" value="InterPro"/>
</dbReference>
<dbReference type="AlphaFoldDB" id="A0A1S8KLS4"/>
<reference evidence="5 7" key="2">
    <citation type="submission" date="2019-07" db="EMBL/GenBank/DDBJ databases">
        <title>Genome assembly of a nasal isolate of Dolosigranulum pigrum from a chronic sinusitis patient.</title>
        <authorList>
            <person name="Baig S."/>
            <person name="Overballe-Petersen S."/>
            <person name="Kaspar U."/>
            <person name="Rendboe A."/>
            <person name="de Man T."/>
            <person name="Liu C."/>
            <person name="Price L.B."/>
            <person name="Stegger M."/>
            <person name="Becker K."/>
            <person name="Skytt Andersen P."/>
        </authorList>
    </citation>
    <scope>NUCLEOTIDE SEQUENCE [LARGE SCALE GENOMIC DNA]</scope>
    <source>
        <strain evidence="5 7">83VPs-KB5</strain>
    </source>
</reference>
<dbReference type="EMBL" id="CP041626">
    <property type="protein sequence ID" value="QDO91170.1"/>
    <property type="molecule type" value="Genomic_DNA"/>
</dbReference>
<accession>A0A1S8KLS4</accession>
<dbReference type="InterPro" id="IPR002843">
    <property type="entry name" value="ATPase_V0-cplx_csu/dsu"/>
</dbReference>
<organism evidence="4 6">
    <name type="scientific">Dolosigranulum pigrum</name>
    <dbReference type="NCBI Taxonomy" id="29394"/>
    <lineage>
        <taxon>Bacteria</taxon>
        <taxon>Bacillati</taxon>
        <taxon>Bacillota</taxon>
        <taxon>Bacilli</taxon>
        <taxon>Lactobacillales</taxon>
        <taxon>Carnobacteriaceae</taxon>
        <taxon>Dolosigranulum</taxon>
    </lineage>
</organism>
<sequence length="332" mass="38573">MNDTIYGPLNTTIRSKENNLLSKNHLERMIGADSYTDAMSVLRETTYRNDVDEIQASKNYDEMFMKELEEAFKTAFEAAPDADVIEVMALRYAYHNLKVLFKEDYLDDDLSHLYIPIGRYDISELRKAVKTGKSTVLPQMYLDSIVEMRRELDEYDNPQSIDILLDRCYFNHLKQLAEQTGEQEIVELVTKKIDFYNISTLIRAKRQNRGRNFLSTILSDAGSFNKEDLIRQADSGIDGLIDFIKRSRYKTIVEALDLEDEHISVVLDRAFDNAYMTEMKKARLMTFGPLPVLAFLYAKETEVMNLRLILSGKENNIDTELIRERMRLSYGQ</sequence>
<evidence type="ECO:0000313" key="7">
    <source>
        <dbReference type="Proteomes" id="UP000315953"/>
    </source>
</evidence>
<dbReference type="InterPro" id="IPR036079">
    <property type="entry name" value="ATPase_csu/dsu_sf"/>
</dbReference>
<dbReference type="InterPro" id="IPR044911">
    <property type="entry name" value="V-type_ATPase_csu/dsu_dom_3"/>
</dbReference>
<comment type="similarity">
    <text evidence="1">Belongs to the V-ATPase V0D/AC39 subunit family.</text>
</comment>
<evidence type="ECO:0000313" key="4">
    <source>
        <dbReference type="EMBL" id="OOL80632.1"/>
    </source>
</evidence>
<dbReference type="SUPFAM" id="SSF103486">
    <property type="entry name" value="V-type ATP synthase subunit C"/>
    <property type="match status" value="1"/>
</dbReference>
<evidence type="ECO:0000256" key="1">
    <source>
        <dbReference type="ARBA" id="ARBA00006709"/>
    </source>
</evidence>
<dbReference type="Gene3D" id="1.10.132.50">
    <property type="entry name" value="ATP synthase (C/AC39) subunit, domain 3"/>
    <property type="match status" value="1"/>
</dbReference>
<reference evidence="4 6" key="1">
    <citation type="submission" date="2017-01" db="EMBL/GenBank/DDBJ databases">
        <title>Complete Genome Sequence of Dolosigranulum pigrum isolated from a Patient with interstitial lung disease.</title>
        <authorList>
            <person name="Mukhopadhyay R."/>
            <person name="Joaquin J."/>
            <person name="Hogue R."/>
            <person name="Fitzgerald S."/>
            <person name="Jospin G."/>
            <person name="Eisen J.A."/>
            <person name="Chaturvedi V."/>
        </authorList>
    </citation>
    <scope>NUCLEOTIDE SEQUENCE [LARGE SCALE GENOMIC DNA]</scope>
    <source>
        <strain evidence="4 6">15S00348</strain>
    </source>
</reference>
<dbReference type="Gene3D" id="1.20.1690.10">
    <property type="entry name" value="V-type ATP synthase subunit C domain"/>
    <property type="match status" value="2"/>
</dbReference>
<keyword evidence="3" id="KW-0406">Ion transport</keyword>
<evidence type="ECO:0000256" key="3">
    <source>
        <dbReference type="ARBA" id="ARBA00023065"/>
    </source>
</evidence>
<dbReference type="RefSeq" id="WP_077862182.1">
    <property type="nucleotide sequence ID" value="NZ_CP041626.1"/>
</dbReference>
<keyword evidence="2" id="KW-0813">Transport</keyword>
<dbReference type="InterPro" id="IPR050873">
    <property type="entry name" value="V-ATPase_V0D/AC39_subunit"/>
</dbReference>
<evidence type="ECO:0000313" key="6">
    <source>
        <dbReference type="Proteomes" id="UP000190409"/>
    </source>
</evidence>
<proteinExistence type="inferred from homology"/>
<evidence type="ECO:0000256" key="2">
    <source>
        <dbReference type="ARBA" id="ARBA00022448"/>
    </source>
</evidence>